<evidence type="ECO:0000313" key="6">
    <source>
        <dbReference type="Proteomes" id="UP000623129"/>
    </source>
</evidence>
<comment type="caution">
    <text evidence="5">The sequence shown here is derived from an EMBL/GenBank/DDBJ whole genome shotgun (WGS) entry which is preliminary data.</text>
</comment>
<feature type="signal peptide" evidence="4">
    <location>
        <begin position="1"/>
        <end position="26"/>
    </location>
</feature>
<comment type="similarity">
    <text evidence="1">Belongs to the 'GDSL' lipolytic enzyme family.</text>
</comment>
<organism evidence="5 6">
    <name type="scientific">Carex littledalei</name>
    <dbReference type="NCBI Taxonomy" id="544730"/>
    <lineage>
        <taxon>Eukaryota</taxon>
        <taxon>Viridiplantae</taxon>
        <taxon>Streptophyta</taxon>
        <taxon>Embryophyta</taxon>
        <taxon>Tracheophyta</taxon>
        <taxon>Spermatophyta</taxon>
        <taxon>Magnoliopsida</taxon>
        <taxon>Liliopsida</taxon>
        <taxon>Poales</taxon>
        <taxon>Cyperaceae</taxon>
        <taxon>Cyperoideae</taxon>
        <taxon>Cariceae</taxon>
        <taxon>Carex</taxon>
        <taxon>Carex subgen. Euthyceras</taxon>
    </lineage>
</organism>
<dbReference type="InterPro" id="IPR051058">
    <property type="entry name" value="GDSL_Est/Lipase"/>
</dbReference>
<keyword evidence="2" id="KW-0378">Hydrolase</keyword>
<keyword evidence="3" id="KW-0443">Lipid metabolism</keyword>
<dbReference type="Pfam" id="PF00657">
    <property type="entry name" value="Lipase_GDSL"/>
    <property type="match status" value="1"/>
</dbReference>
<dbReference type="CDD" id="cd01837">
    <property type="entry name" value="SGNH_plant_lipase_like"/>
    <property type="match status" value="1"/>
</dbReference>
<dbReference type="Proteomes" id="UP000623129">
    <property type="component" value="Unassembled WGS sequence"/>
</dbReference>
<name>A0A833QTR8_9POAL</name>
<dbReference type="GO" id="GO:0016042">
    <property type="term" value="P:lipid catabolic process"/>
    <property type="evidence" value="ECO:0007669"/>
    <property type="project" value="UniProtKB-KW"/>
</dbReference>
<feature type="chain" id="PRO_5033067099" evidence="4">
    <location>
        <begin position="27"/>
        <end position="358"/>
    </location>
</feature>
<keyword evidence="6" id="KW-1185">Reference proteome</keyword>
<dbReference type="AlphaFoldDB" id="A0A833QTR8"/>
<dbReference type="PANTHER" id="PTHR45648:SF106">
    <property type="entry name" value="ANTHER-SPECIFIC PROLINE-RICH PROTEIN APG"/>
    <property type="match status" value="1"/>
</dbReference>
<evidence type="ECO:0000256" key="2">
    <source>
        <dbReference type="ARBA" id="ARBA00022801"/>
    </source>
</evidence>
<accession>A0A833QTR8</accession>
<reference evidence="5" key="1">
    <citation type="submission" date="2020-01" db="EMBL/GenBank/DDBJ databases">
        <title>Genome sequence of Kobresia littledalei, the first chromosome-level genome in the family Cyperaceae.</title>
        <authorList>
            <person name="Qu G."/>
        </authorList>
    </citation>
    <scope>NUCLEOTIDE SEQUENCE</scope>
    <source>
        <strain evidence="5">C.B.Clarke</strain>
        <tissue evidence="5">Leaf</tissue>
    </source>
</reference>
<dbReference type="EMBL" id="SWLB01000020">
    <property type="protein sequence ID" value="KAF3325442.1"/>
    <property type="molecule type" value="Genomic_DNA"/>
</dbReference>
<dbReference type="Gene3D" id="3.40.50.1110">
    <property type="entry name" value="SGNH hydrolase"/>
    <property type="match status" value="1"/>
</dbReference>
<proteinExistence type="inferred from homology"/>
<evidence type="ECO:0000256" key="4">
    <source>
        <dbReference type="SAM" id="SignalP"/>
    </source>
</evidence>
<dbReference type="SUPFAM" id="SSF52266">
    <property type="entry name" value="SGNH hydrolase"/>
    <property type="match status" value="1"/>
</dbReference>
<evidence type="ECO:0000256" key="1">
    <source>
        <dbReference type="ARBA" id="ARBA00008668"/>
    </source>
</evidence>
<dbReference type="PANTHER" id="PTHR45648">
    <property type="entry name" value="GDSL LIPASE/ACYLHYDROLASE FAMILY PROTEIN (AFU_ORTHOLOGUE AFUA_4G14700)"/>
    <property type="match status" value="1"/>
</dbReference>
<dbReference type="GO" id="GO:0016788">
    <property type="term" value="F:hydrolase activity, acting on ester bonds"/>
    <property type="evidence" value="ECO:0007669"/>
    <property type="project" value="InterPro"/>
</dbReference>
<gene>
    <name evidence="5" type="ORF">FCM35_KLT10513</name>
</gene>
<dbReference type="InterPro" id="IPR001087">
    <property type="entry name" value="GDSL"/>
</dbReference>
<evidence type="ECO:0000256" key="3">
    <source>
        <dbReference type="ARBA" id="ARBA00022963"/>
    </source>
</evidence>
<keyword evidence="4" id="KW-0732">Signal</keyword>
<dbReference type="OrthoDB" id="1600564at2759"/>
<dbReference type="InterPro" id="IPR036514">
    <property type="entry name" value="SGNH_hydro_sf"/>
</dbReference>
<keyword evidence="3" id="KW-0442">Lipid degradation</keyword>
<dbReference type="InterPro" id="IPR035669">
    <property type="entry name" value="SGNH_plant_lipase-like"/>
</dbReference>
<sequence length="358" mass="38778">MASNMTYYCTIIYITFILLLCKNVQGIVPAVYVFGDSLADVGNNNHLELSLLKANFPHNGVDYPGRKATGRFSNGKNFADFLAENLGLQTSLPYLSLSSKSNNTSVYLTGVSFASGGAGILNSTNSGTCITFDQQISYYSTVYGNIVQQLGTVQAQDHLSKSVFAIVIGSNELLNYAKSNSGNKATPQQFVDSIIPTLQGQLKRIYNLGARRFVFIGTGSIGCTPALREQNKTKECNAGGNYASVLYNQAVSSLLNEMSTQVTDMSYSFLDTNTVLLQYIQQPSAYGFTEVESACCGLGDLNAKVACLPISTYCSNRSNHIFWDFYHPTEATARMVVSTAFDGSAPLVYPLSIKQLAS</sequence>
<protein>
    <submittedName>
        <fullName evidence="5">GDSL esterase/lipase</fullName>
    </submittedName>
</protein>
<evidence type="ECO:0000313" key="5">
    <source>
        <dbReference type="EMBL" id="KAF3325442.1"/>
    </source>
</evidence>